<evidence type="ECO:0000313" key="2">
    <source>
        <dbReference type="EMBL" id="KAK4208185.1"/>
    </source>
</evidence>
<dbReference type="EMBL" id="MU858254">
    <property type="protein sequence ID" value="KAK4208185.1"/>
    <property type="molecule type" value="Genomic_DNA"/>
</dbReference>
<organism evidence="2 3">
    <name type="scientific">Rhypophila decipiens</name>
    <dbReference type="NCBI Taxonomy" id="261697"/>
    <lineage>
        <taxon>Eukaryota</taxon>
        <taxon>Fungi</taxon>
        <taxon>Dikarya</taxon>
        <taxon>Ascomycota</taxon>
        <taxon>Pezizomycotina</taxon>
        <taxon>Sordariomycetes</taxon>
        <taxon>Sordariomycetidae</taxon>
        <taxon>Sordariales</taxon>
        <taxon>Naviculisporaceae</taxon>
        <taxon>Rhypophila</taxon>
    </lineage>
</organism>
<sequence length="352" mass="38220">MDHINSSSRADPFADLPDAHIAEYSALIRQEENESLLQNHQNHQIHHGQGGHNSISHLIHDPDFEAIRHQRADQTAAIPGNPIKDPKGAQSFANQPRIEPVMRSVVRPLSNTWSITNNLLPDEETLHRFRVGTKVDGDCDQLRAMVKIFLTAPQRPFPGDKLYDEKDAPLGLEFEDESLGEHVGGVNEVIRQEAQVTAPARVVCDDEGDAGNAHVGLAGDDDAAEVNDGPAEHEELESDEFHDARETPGQDLGSDFQSAAGETTEHSPGASAAPSEEDESEAEAASEAEEGDSEADGNQGLDDPVEFEDPDQLVHIAPCPLRKNKRGQTTDVEESPEPAAPAQKRPRSGRAL</sequence>
<dbReference type="AlphaFoldDB" id="A0AAN6XX18"/>
<gene>
    <name evidence="2" type="ORF">QBC37DRAFT_379320</name>
</gene>
<evidence type="ECO:0000256" key="1">
    <source>
        <dbReference type="SAM" id="MobiDB-lite"/>
    </source>
</evidence>
<dbReference type="Proteomes" id="UP001301769">
    <property type="component" value="Unassembled WGS sequence"/>
</dbReference>
<name>A0AAN6XX18_9PEZI</name>
<feature type="compositionally biased region" description="Acidic residues" evidence="1">
    <location>
        <begin position="275"/>
        <end position="295"/>
    </location>
</feature>
<evidence type="ECO:0000313" key="3">
    <source>
        <dbReference type="Proteomes" id="UP001301769"/>
    </source>
</evidence>
<proteinExistence type="predicted"/>
<protein>
    <submittedName>
        <fullName evidence="2">Uncharacterized protein</fullName>
    </submittedName>
</protein>
<keyword evidence="3" id="KW-1185">Reference proteome</keyword>
<feature type="region of interest" description="Disordered" evidence="1">
    <location>
        <begin position="212"/>
        <end position="352"/>
    </location>
</feature>
<reference evidence="2" key="1">
    <citation type="journal article" date="2023" name="Mol. Phylogenet. Evol.">
        <title>Genome-scale phylogeny and comparative genomics of the fungal order Sordariales.</title>
        <authorList>
            <person name="Hensen N."/>
            <person name="Bonometti L."/>
            <person name="Westerberg I."/>
            <person name="Brannstrom I.O."/>
            <person name="Guillou S."/>
            <person name="Cros-Aarteil S."/>
            <person name="Calhoun S."/>
            <person name="Haridas S."/>
            <person name="Kuo A."/>
            <person name="Mondo S."/>
            <person name="Pangilinan J."/>
            <person name="Riley R."/>
            <person name="LaButti K."/>
            <person name="Andreopoulos B."/>
            <person name="Lipzen A."/>
            <person name="Chen C."/>
            <person name="Yan M."/>
            <person name="Daum C."/>
            <person name="Ng V."/>
            <person name="Clum A."/>
            <person name="Steindorff A."/>
            <person name="Ohm R.A."/>
            <person name="Martin F."/>
            <person name="Silar P."/>
            <person name="Natvig D.O."/>
            <person name="Lalanne C."/>
            <person name="Gautier V."/>
            <person name="Ament-Velasquez S.L."/>
            <person name="Kruys A."/>
            <person name="Hutchinson M.I."/>
            <person name="Powell A.J."/>
            <person name="Barry K."/>
            <person name="Miller A.N."/>
            <person name="Grigoriev I.V."/>
            <person name="Debuchy R."/>
            <person name="Gladieux P."/>
            <person name="Hiltunen Thoren M."/>
            <person name="Johannesson H."/>
        </authorList>
    </citation>
    <scope>NUCLEOTIDE SEQUENCE</scope>
    <source>
        <strain evidence="2">PSN293</strain>
    </source>
</reference>
<accession>A0AAN6XX18</accession>
<feature type="compositionally biased region" description="Basic and acidic residues" evidence="1">
    <location>
        <begin position="239"/>
        <end position="248"/>
    </location>
</feature>
<reference evidence="2" key="2">
    <citation type="submission" date="2023-05" db="EMBL/GenBank/DDBJ databases">
        <authorList>
            <consortium name="Lawrence Berkeley National Laboratory"/>
            <person name="Steindorff A."/>
            <person name="Hensen N."/>
            <person name="Bonometti L."/>
            <person name="Westerberg I."/>
            <person name="Brannstrom I.O."/>
            <person name="Guillou S."/>
            <person name="Cros-Aarteil S."/>
            <person name="Calhoun S."/>
            <person name="Haridas S."/>
            <person name="Kuo A."/>
            <person name="Mondo S."/>
            <person name="Pangilinan J."/>
            <person name="Riley R."/>
            <person name="Labutti K."/>
            <person name="Andreopoulos B."/>
            <person name="Lipzen A."/>
            <person name="Chen C."/>
            <person name="Yanf M."/>
            <person name="Daum C."/>
            <person name="Ng V."/>
            <person name="Clum A."/>
            <person name="Ohm R."/>
            <person name="Martin F."/>
            <person name="Silar P."/>
            <person name="Natvig D."/>
            <person name="Lalanne C."/>
            <person name="Gautier V."/>
            <person name="Ament-Velasquez S.L."/>
            <person name="Kruys A."/>
            <person name="Hutchinson M.I."/>
            <person name="Powell A.J."/>
            <person name="Barry K."/>
            <person name="Miller A.N."/>
            <person name="Grigoriev I.V."/>
            <person name="Debuchy R."/>
            <person name="Gladieux P."/>
            <person name="Thoren M.H."/>
            <person name="Johannesson H."/>
        </authorList>
    </citation>
    <scope>NUCLEOTIDE SEQUENCE</scope>
    <source>
        <strain evidence="2">PSN293</strain>
    </source>
</reference>
<comment type="caution">
    <text evidence="2">The sequence shown here is derived from an EMBL/GenBank/DDBJ whole genome shotgun (WGS) entry which is preliminary data.</text>
</comment>